<dbReference type="InterPro" id="IPR028098">
    <property type="entry name" value="Glyco_trans_4-like_N"/>
</dbReference>
<dbReference type="Gene3D" id="3.40.50.2000">
    <property type="entry name" value="Glycogen Phosphorylase B"/>
    <property type="match status" value="2"/>
</dbReference>
<dbReference type="PANTHER" id="PTHR12526">
    <property type="entry name" value="GLYCOSYLTRANSFERASE"/>
    <property type="match status" value="1"/>
</dbReference>
<dbReference type="RefSeq" id="WP_400878754.1">
    <property type="nucleotide sequence ID" value="NZ_JBIWXY010000001.1"/>
</dbReference>
<dbReference type="Pfam" id="PF00534">
    <property type="entry name" value="Glycos_transf_1"/>
    <property type="match status" value="1"/>
</dbReference>
<evidence type="ECO:0000313" key="4">
    <source>
        <dbReference type="Proteomes" id="UP001617669"/>
    </source>
</evidence>
<reference evidence="3 4" key="1">
    <citation type="submission" date="2024-11" db="EMBL/GenBank/DDBJ databases">
        <authorList>
            <person name="Kaparullina E.N."/>
            <person name="Delegan Y.A."/>
            <person name="Doronina N.V."/>
        </authorList>
    </citation>
    <scope>NUCLEOTIDE SEQUENCE [LARGE SCALE GENOMIC DNA]</scope>
    <source>
        <strain evidence="3 4">7sh_L</strain>
    </source>
</reference>
<dbReference type="InterPro" id="IPR001296">
    <property type="entry name" value="Glyco_trans_1"/>
</dbReference>
<evidence type="ECO:0000259" key="1">
    <source>
        <dbReference type="Pfam" id="PF00534"/>
    </source>
</evidence>
<accession>A0ABW8GI63</accession>
<organism evidence="3 4">
    <name type="scientific">Methylobacillus methanolivorans</name>
    <dbReference type="NCBI Taxonomy" id="1848927"/>
    <lineage>
        <taxon>Bacteria</taxon>
        <taxon>Pseudomonadati</taxon>
        <taxon>Pseudomonadota</taxon>
        <taxon>Betaproteobacteria</taxon>
        <taxon>Nitrosomonadales</taxon>
        <taxon>Methylophilaceae</taxon>
        <taxon>Methylobacillus</taxon>
    </lineage>
</organism>
<dbReference type="EMBL" id="JBIWXY010000001">
    <property type="protein sequence ID" value="MFJ5445048.1"/>
    <property type="molecule type" value="Genomic_DNA"/>
</dbReference>
<keyword evidence="4" id="KW-1185">Reference proteome</keyword>
<dbReference type="CDD" id="cd03808">
    <property type="entry name" value="GT4_CapM-like"/>
    <property type="match status" value="1"/>
</dbReference>
<proteinExistence type="predicted"/>
<name>A0ABW8GI63_9PROT</name>
<dbReference type="SUPFAM" id="SSF53756">
    <property type="entry name" value="UDP-Glycosyltransferase/glycogen phosphorylase"/>
    <property type="match status" value="1"/>
</dbReference>
<dbReference type="Proteomes" id="UP001617669">
    <property type="component" value="Unassembled WGS sequence"/>
</dbReference>
<comment type="caution">
    <text evidence="3">The sequence shown here is derived from an EMBL/GenBank/DDBJ whole genome shotgun (WGS) entry which is preliminary data.</text>
</comment>
<feature type="domain" description="Glycosyltransferase subfamily 4-like N-terminal" evidence="2">
    <location>
        <begin position="9"/>
        <end position="124"/>
    </location>
</feature>
<protein>
    <submittedName>
        <fullName evidence="3">Glycosyltransferase family 4 protein</fullName>
    </submittedName>
</protein>
<gene>
    <name evidence="3" type="ORF">ACIKP9_02280</name>
</gene>
<sequence>MTTDSASQKIIFFIAEDWFACSHWLPLLSSTKLNGFEVVLITNVTSHLSELERHGIRVVPLNIVRQSLNPLSALRTIYRLVKIYRTEQPDICHHIAIKPMLLGSIAAALVNVKHRVNWVAGLGWLFISQGWLPSLLKRSVTKVLGFLLKSTAVIVENGDDAAVMQGIGVPLSHITLIRGAGVDARIFSPKQKESESPVVVVLPARMLWDKGVGEFVEAAALLKAEQLDVRFVLVGGTDIGNPASITEAQLQTWQASEHIEWWGRREDMPKVLEAADIVCLPSYREGLPKALLEAAASGKPIVTTDVPGCREVVINEYNGLVVAEKSAEKLAIALRRLITDSALRHRMGQAGRELVLQEFSQEIIVGKVLSVYERLINE</sequence>
<dbReference type="PANTHER" id="PTHR12526:SF638">
    <property type="entry name" value="SPORE COAT PROTEIN SA"/>
    <property type="match status" value="1"/>
</dbReference>
<feature type="domain" description="Glycosyl transferase family 1" evidence="1">
    <location>
        <begin position="188"/>
        <end position="353"/>
    </location>
</feature>
<evidence type="ECO:0000259" key="2">
    <source>
        <dbReference type="Pfam" id="PF13477"/>
    </source>
</evidence>
<evidence type="ECO:0000313" key="3">
    <source>
        <dbReference type="EMBL" id="MFJ5445048.1"/>
    </source>
</evidence>
<dbReference type="Pfam" id="PF13477">
    <property type="entry name" value="Glyco_trans_4_2"/>
    <property type="match status" value="1"/>
</dbReference>